<keyword evidence="4 6" id="KW-0732">Signal</keyword>
<dbReference type="PANTHER" id="PTHR21700:SF30">
    <property type="entry name" value="TRANSTHYRETIN-LIKE FAMILY PROTEIN"/>
    <property type="match status" value="1"/>
</dbReference>
<keyword evidence="5" id="KW-0812">Transmembrane</keyword>
<dbReference type="Pfam" id="PF01060">
    <property type="entry name" value="TTR-52"/>
    <property type="match status" value="1"/>
</dbReference>
<keyword evidence="3" id="KW-0964">Secreted</keyword>
<protein>
    <submittedName>
        <fullName evidence="8">Transthyretin-like family protein</fullName>
    </submittedName>
</protein>
<evidence type="ECO:0000313" key="8">
    <source>
        <dbReference type="WBParaSite" id="sdigi.contig39.g2624.t1"/>
    </source>
</evidence>
<keyword evidence="5" id="KW-0472">Membrane</keyword>
<comment type="subcellular location">
    <subcellularLocation>
        <location evidence="1">Secreted</location>
    </subcellularLocation>
</comment>
<keyword evidence="5" id="KW-1133">Transmembrane helix</keyword>
<evidence type="ECO:0000256" key="1">
    <source>
        <dbReference type="ARBA" id="ARBA00004613"/>
    </source>
</evidence>
<organism evidence="7 8">
    <name type="scientific">Setaria digitata</name>
    <dbReference type="NCBI Taxonomy" id="48799"/>
    <lineage>
        <taxon>Eukaryota</taxon>
        <taxon>Metazoa</taxon>
        <taxon>Ecdysozoa</taxon>
        <taxon>Nematoda</taxon>
        <taxon>Chromadorea</taxon>
        <taxon>Rhabditida</taxon>
        <taxon>Spirurina</taxon>
        <taxon>Spiruromorpha</taxon>
        <taxon>Filarioidea</taxon>
        <taxon>Setariidae</taxon>
        <taxon>Setaria</taxon>
    </lineage>
</organism>
<comment type="similarity">
    <text evidence="2">Belongs to the nematode transthyretin-like family.</text>
</comment>
<dbReference type="PANTHER" id="PTHR21700">
    <property type="entry name" value="TRANSTHYRETIN-LIKE FAMILY PROTEIN-RELATED"/>
    <property type="match status" value="1"/>
</dbReference>
<dbReference type="Gene3D" id="2.60.40.3330">
    <property type="match status" value="2"/>
</dbReference>
<dbReference type="WBParaSite" id="sdigi.contig39.g2624.t1">
    <property type="protein sequence ID" value="sdigi.contig39.g2624.t1"/>
    <property type="gene ID" value="sdigi.contig39.g2624"/>
</dbReference>
<evidence type="ECO:0000313" key="7">
    <source>
        <dbReference type="Proteomes" id="UP000887581"/>
    </source>
</evidence>
<sequence length="214" mass="24164">MSFWQIFIFLGCAAFCVNAGVIGSTQGVTVTGRLACDTKSVRDVEVQLWEEDTGKQMVEWNEYWCSSIPNQYVMSKFNFTFQKCTVTDEYPVPKEFIGKKYDMHILSAMLINCLILLTLAVASTVAMGDMKNITVKGQVACSDRSQKDVELQLWERDTLDPDDLLNTTKTDSRGNFWIYGQENEVNNIEPYLIIVHSCDNGVVNPVDSLIVCLK</sequence>
<evidence type="ECO:0000256" key="4">
    <source>
        <dbReference type="ARBA" id="ARBA00022729"/>
    </source>
</evidence>
<dbReference type="Proteomes" id="UP000887581">
    <property type="component" value="Unplaced"/>
</dbReference>
<feature type="transmembrane region" description="Helical" evidence="5">
    <location>
        <begin position="105"/>
        <end position="126"/>
    </location>
</feature>
<evidence type="ECO:0000256" key="5">
    <source>
        <dbReference type="SAM" id="Phobius"/>
    </source>
</evidence>
<evidence type="ECO:0000256" key="6">
    <source>
        <dbReference type="SAM" id="SignalP"/>
    </source>
</evidence>
<keyword evidence="7" id="KW-1185">Reference proteome</keyword>
<dbReference type="InterPro" id="IPR038479">
    <property type="entry name" value="Transthyretin-like_sf"/>
</dbReference>
<accession>A0A915PSC4</accession>
<evidence type="ECO:0000256" key="3">
    <source>
        <dbReference type="ARBA" id="ARBA00022525"/>
    </source>
</evidence>
<reference evidence="8" key="1">
    <citation type="submission" date="2022-11" db="UniProtKB">
        <authorList>
            <consortium name="WormBaseParasite"/>
        </authorList>
    </citation>
    <scope>IDENTIFICATION</scope>
</reference>
<dbReference type="AlphaFoldDB" id="A0A915PSC4"/>
<dbReference type="InterPro" id="IPR001534">
    <property type="entry name" value="Transthyretin-like"/>
</dbReference>
<feature type="chain" id="PRO_5038101257" evidence="6">
    <location>
        <begin position="20"/>
        <end position="214"/>
    </location>
</feature>
<dbReference type="GO" id="GO:0005576">
    <property type="term" value="C:extracellular region"/>
    <property type="evidence" value="ECO:0007669"/>
    <property type="project" value="UniProtKB-SubCell"/>
</dbReference>
<name>A0A915PSC4_9BILA</name>
<proteinExistence type="inferred from homology"/>
<evidence type="ECO:0000256" key="2">
    <source>
        <dbReference type="ARBA" id="ARBA00010112"/>
    </source>
</evidence>
<feature type="signal peptide" evidence="6">
    <location>
        <begin position="1"/>
        <end position="19"/>
    </location>
</feature>
<dbReference type="GO" id="GO:0009986">
    <property type="term" value="C:cell surface"/>
    <property type="evidence" value="ECO:0007669"/>
    <property type="project" value="InterPro"/>
</dbReference>